<keyword evidence="3" id="KW-1185">Reference proteome</keyword>
<dbReference type="PANTHER" id="PTHR24020">
    <property type="entry name" value="COLLAGEN ALPHA"/>
    <property type="match status" value="1"/>
</dbReference>
<name>A0A183C7K7_GLOPA</name>
<dbReference type="WBParaSite" id="GPLIN_000885300">
    <property type="protein sequence ID" value="GPLIN_000885300"/>
    <property type="gene ID" value="GPLIN_000885300"/>
</dbReference>
<dbReference type="PANTHER" id="PTHR24020:SF84">
    <property type="entry name" value="VWFA DOMAIN-CONTAINING PROTEIN"/>
    <property type="match status" value="1"/>
</dbReference>
<feature type="region of interest" description="Disordered" evidence="1">
    <location>
        <begin position="1025"/>
        <end position="1070"/>
    </location>
</feature>
<dbReference type="Gene3D" id="3.40.50.410">
    <property type="entry name" value="von Willebrand factor, type A domain"/>
    <property type="match status" value="5"/>
</dbReference>
<feature type="region of interest" description="Disordered" evidence="1">
    <location>
        <begin position="532"/>
        <end position="585"/>
    </location>
</feature>
<evidence type="ECO:0000259" key="2">
    <source>
        <dbReference type="PROSITE" id="PS50234"/>
    </source>
</evidence>
<feature type="domain" description="VWFA" evidence="2">
    <location>
        <begin position="849"/>
        <end position="1024"/>
    </location>
</feature>
<feature type="compositionally biased region" description="Basic and acidic residues" evidence="1">
    <location>
        <begin position="36"/>
        <end position="56"/>
    </location>
</feature>
<proteinExistence type="predicted"/>
<organism evidence="3 4">
    <name type="scientific">Globodera pallida</name>
    <name type="common">Potato cyst nematode worm</name>
    <name type="synonym">Heterodera pallida</name>
    <dbReference type="NCBI Taxonomy" id="36090"/>
    <lineage>
        <taxon>Eukaryota</taxon>
        <taxon>Metazoa</taxon>
        <taxon>Ecdysozoa</taxon>
        <taxon>Nematoda</taxon>
        <taxon>Chromadorea</taxon>
        <taxon>Rhabditida</taxon>
        <taxon>Tylenchina</taxon>
        <taxon>Tylenchomorpha</taxon>
        <taxon>Tylenchoidea</taxon>
        <taxon>Heteroderidae</taxon>
        <taxon>Heteroderinae</taxon>
        <taxon>Globodera</taxon>
    </lineage>
</organism>
<dbReference type="InterPro" id="IPR050525">
    <property type="entry name" value="ECM_Assembly_Org"/>
</dbReference>
<feature type="domain" description="VWFA" evidence="2">
    <location>
        <begin position="95"/>
        <end position="274"/>
    </location>
</feature>
<feature type="domain" description="VWFA" evidence="2">
    <location>
        <begin position="617"/>
        <end position="791"/>
    </location>
</feature>
<evidence type="ECO:0000313" key="4">
    <source>
        <dbReference type="WBParaSite" id="GPLIN_000885300"/>
    </source>
</evidence>
<dbReference type="CDD" id="cd00198">
    <property type="entry name" value="vWFA"/>
    <property type="match status" value="2"/>
</dbReference>
<feature type="compositionally biased region" description="Low complexity" evidence="1">
    <location>
        <begin position="551"/>
        <end position="585"/>
    </location>
</feature>
<feature type="domain" description="VWFA" evidence="2">
    <location>
        <begin position="1098"/>
        <end position="1271"/>
    </location>
</feature>
<feature type="compositionally biased region" description="Polar residues" evidence="1">
    <location>
        <begin position="25"/>
        <end position="35"/>
    </location>
</feature>
<feature type="compositionally biased region" description="Basic and acidic residues" evidence="1">
    <location>
        <begin position="1057"/>
        <end position="1070"/>
    </location>
</feature>
<reference evidence="3" key="2">
    <citation type="submission" date="2014-05" db="EMBL/GenBank/DDBJ databases">
        <title>The genome and life-stage specific transcriptomes of Globodera pallida elucidate key aspects of plant parasitism by a cyst nematode.</title>
        <authorList>
            <person name="Cotton J.A."/>
            <person name="Lilley C.J."/>
            <person name="Jones L.M."/>
            <person name="Kikuchi T."/>
            <person name="Reid A.J."/>
            <person name="Thorpe P."/>
            <person name="Tsai I.J."/>
            <person name="Beasley H."/>
            <person name="Blok V."/>
            <person name="Cock P.J.A."/>
            <person name="Van den Akker S.E."/>
            <person name="Holroyd N."/>
            <person name="Hunt M."/>
            <person name="Mantelin S."/>
            <person name="Naghra H."/>
            <person name="Pain A."/>
            <person name="Palomares-Rius J.E."/>
            <person name="Zarowiecki M."/>
            <person name="Berriman M."/>
            <person name="Jones J.T."/>
            <person name="Urwin P.E."/>
        </authorList>
    </citation>
    <scope>NUCLEOTIDE SEQUENCE [LARGE SCALE GENOMIC DNA]</scope>
    <source>
        <strain evidence="3">Lindley</strain>
    </source>
</reference>
<evidence type="ECO:0000256" key="1">
    <source>
        <dbReference type="SAM" id="MobiDB-lite"/>
    </source>
</evidence>
<dbReference type="InterPro" id="IPR002035">
    <property type="entry name" value="VWF_A"/>
</dbReference>
<accession>A0A183C7K7</accession>
<reference evidence="4" key="3">
    <citation type="submission" date="2016-06" db="UniProtKB">
        <authorList>
            <consortium name="WormBaseParasite"/>
        </authorList>
    </citation>
    <scope>IDENTIFICATION</scope>
</reference>
<reference evidence="3" key="1">
    <citation type="submission" date="2013-12" db="EMBL/GenBank/DDBJ databases">
        <authorList>
            <person name="Aslett M."/>
        </authorList>
    </citation>
    <scope>NUCLEOTIDE SEQUENCE [LARGE SCALE GENOMIC DNA]</scope>
    <source>
        <strain evidence="3">Lindley</strain>
    </source>
</reference>
<dbReference type="InterPro" id="IPR036465">
    <property type="entry name" value="vWFA_dom_sf"/>
</dbReference>
<sequence>MLIIGKREKLINETTTAEKLVNETTTAEKLVNETTTAEKLENGTLADNERDEPLKAEEEEDENGEAKTDEEEKLKKIELEKKKPTNPAEFECDTDVLIMLDRSRPEQSFAQQIALAKHLIAKIDPEEIALGKIRVGIISFGAEAKKETEWREKLTRRQILQKLDTIQQYNGQTSFVQAAKVAIGEVSKIRRPEARMLAAMFWSGSDGIDHPDELAQAINELHMINQTQLFAVSLSPKANLTRLKELAGDQWHVFVEGRASQFVGQASRYLLDCVLPPSDALFHRNPSTNNNEPAELDNHEPLNSVERVEHLQAAARAFKKQSLGNCKNDLVDLALLLHFRPQNGSSPNDMSGQFHAMVRAAMDALRQAPADQYLKRIRLSLLINAQVQVSLKTAIDLDDALFALDRAQLDQAEIDGTVALANKLQMSLDDLRQFHRDGARVVILVLSNDEQQQLNADEQQSRLIIKGLDRLSASMFILHFAPRGANAPKGTLSAQFNGSDSERTIRVFSTSGKISHFVDEFRRKTFMCRRHDEPKPIVSSPSEDELVASDSALPPSEEFEASASSSVDASTVNETDTSSVTTPTTLARSSTRKAVKFALNDDDHPRVFLLGDECKVDLMFIIDTSQSVQEAFDEQLKFAVDLVKRLPDQDFAQRVQVGAVSFYKKAQVQFSLGELKEKSAILDSLLHINHTGGGTSVVSGVDLAMDEVVKTRRKGTRLMVVLITDGSSQDPWADVVRSADRLRAAEADVYTITVSHDYFFRELELYAGNKWFVYIDARIRQFLDEAEVSLVECKSPSMPMQRAARDEKNGSLTALVPQSTNTLMNFTTETPSSSSSSAAGGSCEKDMVDLMFIIDTSASVQKEFYAEKNFALDLVRVLPEQDFTKRISIAMVKFRGTADIHFHFHPGRRREDIIYDIERVEHTGGETSLATAAELAYREIFRLRRPEARLIVVIITDGNSQDEWKDVKVAAKKLRASTGGNGIYAVTLSEKYSVEELREYTGTEDNLYTNHRIDQFIQEVGNSISRCPDGERDGIKVTPVPDVEASTTPSSQPKKHNKEDEVAKARDENPIRVSREEELFDEALGTELFSKCNISKMDVIIILDASTSRENVFEHQRELALSLIERLPINREDPSVATGIISFTNSPVLRQTLGLGRDRKMVRKAIEDIKYRGGSTLTSKAVELALQDMRRGMRSDARQVVVLMNDGMSQDLWEQVLESSRNLANSGAVRFGVALGSEVDLRELYHYIGTNDRIYRDGSTERFLRDIVALLGETNENSFEQEKMLASQIIQQIRVGPNNARVTIVKFASTGKVRTLHAFDSAQSKDTVLDVIKNMTFSDGTTAIHSALHQAVIAYSALHGARPGLAEPIAVVFTDGFGQHEFSEQATLLRQLVPRVYALAVHDGIRAPIARAELTKITGDARRVFTAATVTNLYGELRERFRGC</sequence>
<feature type="domain" description="VWFA" evidence="2">
    <location>
        <begin position="1266"/>
        <end position="1441"/>
    </location>
</feature>
<dbReference type="Proteomes" id="UP000050741">
    <property type="component" value="Unassembled WGS sequence"/>
</dbReference>
<feature type="region of interest" description="Disordered" evidence="1">
    <location>
        <begin position="25"/>
        <end position="72"/>
    </location>
</feature>
<dbReference type="CDD" id="cd01450">
    <property type="entry name" value="vWFA_subfamily_ECM"/>
    <property type="match status" value="2"/>
</dbReference>
<dbReference type="PROSITE" id="PS50234">
    <property type="entry name" value="VWFA"/>
    <property type="match status" value="5"/>
</dbReference>
<evidence type="ECO:0000313" key="3">
    <source>
        <dbReference type="Proteomes" id="UP000050741"/>
    </source>
</evidence>
<dbReference type="SUPFAM" id="SSF53300">
    <property type="entry name" value="vWA-like"/>
    <property type="match status" value="5"/>
</dbReference>
<dbReference type="SMART" id="SM00327">
    <property type="entry name" value="VWA"/>
    <property type="match status" value="5"/>
</dbReference>
<dbReference type="Pfam" id="PF00092">
    <property type="entry name" value="VWA"/>
    <property type="match status" value="5"/>
</dbReference>
<protein>
    <submittedName>
        <fullName evidence="4">VWFA domain-containing protein</fullName>
    </submittedName>
</protein>